<proteinExistence type="predicted"/>
<evidence type="ECO:0000313" key="1">
    <source>
        <dbReference type="EMBL" id="PKI73114.1"/>
    </source>
</evidence>
<dbReference type="AlphaFoldDB" id="A0A2I0KXC0"/>
<organism evidence="1 2">
    <name type="scientific">Punica granatum</name>
    <name type="common">Pomegranate</name>
    <dbReference type="NCBI Taxonomy" id="22663"/>
    <lineage>
        <taxon>Eukaryota</taxon>
        <taxon>Viridiplantae</taxon>
        <taxon>Streptophyta</taxon>
        <taxon>Embryophyta</taxon>
        <taxon>Tracheophyta</taxon>
        <taxon>Spermatophyta</taxon>
        <taxon>Magnoliopsida</taxon>
        <taxon>eudicotyledons</taxon>
        <taxon>Gunneridae</taxon>
        <taxon>Pentapetalae</taxon>
        <taxon>rosids</taxon>
        <taxon>malvids</taxon>
        <taxon>Myrtales</taxon>
        <taxon>Lythraceae</taxon>
        <taxon>Punica</taxon>
    </lineage>
</organism>
<comment type="caution">
    <text evidence="1">The sequence shown here is derived from an EMBL/GenBank/DDBJ whole genome shotgun (WGS) entry which is preliminary data.</text>
</comment>
<keyword evidence="2" id="KW-1185">Reference proteome</keyword>
<accession>A0A2I0KXC0</accession>
<protein>
    <submittedName>
        <fullName evidence="1">Uncharacterized protein</fullName>
    </submittedName>
</protein>
<dbReference type="EMBL" id="PGOL01000291">
    <property type="protein sequence ID" value="PKI73114.1"/>
    <property type="molecule type" value="Genomic_DNA"/>
</dbReference>
<name>A0A2I0KXC0_PUNGR</name>
<dbReference type="Proteomes" id="UP000233551">
    <property type="component" value="Unassembled WGS sequence"/>
</dbReference>
<feature type="non-terminal residue" evidence="1">
    <location>
        <position position="132"/>
    </location>
</feature>
<evidence type="ECO:0000313" key="2">
    <source>
        <dbReference type="Proteomes" id="UP000233551"/>
    </source>
</evidence>
<gene>
    <name evidence="1" type="ORF">CRG98_006522</name>
</gene>
<reference evidence="1 2" key="1">
    <citation type="submission" date="2017-11" db="EMBL/GenBank/DDBJ databases">
        <title>De-novo sequencing of pomegranate (Punica granatum L.) genome.</title>
        <authorList>
            <person name="Akparov Z."/>
            <person name="Amiraslanov A."/>
            <person name="Hajiyeva S."/>
            <person name="Abbasov M."/>
            <person name="Kaur K."/>
            <person name="Hamwieh A."/>
            <person name="Solovyev V."/>
            <person name="Salamov A."/>
            <person name="Braich B."/>
            <person name="Kosarev P."/>
            <person name="Mahmoud A."/>
            <person name="Hajiyev E."/>
            <person name="Babayeva S."/>
            <person name="Izzatullayeva V."/>
            <person name="Mammadov A."/>
            <person name="Mammadov A."/>
            <person name="Sharifova S."/>
            <person name="Ojaghi J."/>
            <person name="Eynullazada K."/>
            <person name="Bayramov B."/>
            <person name="Abdulazimova A."/>
            <person name="Shahmuradov I."/>
        </authorList>
    </citation>
    <scope>NUCLEOTIDE SEQUENCE [LARGE SCALE GENOMIC DNA]</scope>
    <source>
        <strain evidence="2">cv. AG2017</strain>
        <tissue evidence="1">Leaf</tissue>
    </source>
</reference>
<sequence length="132" mass="14850">MAHASCLRLSPERGICFEPRCIYQSNVSDHRLQHPNISPLSLPYPRVQCESLHVSMFPVHSIARNSQIRLVRINLPSHDLRRDAWNLRLLSTGRGPICPTSSRRNIFVCRSFLPPGGGKEVPVLKAASFALK</sequence>